<keyword evidence="2" id="KW-0812">Transmembrane</keyword>
<accession>A0A8J3C261</accession>
<dbReference type="EMBL" id="BMMX01000016">
    <property type="protein sequence ID" value="GGK99133.1"/>
    <property type="molecule type" value="Genomic_DNA"/>
</dbReference>
<reference evidence="3" key="2">
    <citation type="submission" date="2020-09" db="EMBL/GenBank/DDBJ databases">
        <authorList>
            <person name="Sun Q."/>
            <person name="Zhou Y."/>
        </authorList>
    </citation>
    <scope>NUCLEOTIDE SEQUENCE</scope>
    <source>
        <strain evidence="3">CGMCC 4.7299</strain>
    </source>
</reference>
<sequence>MATIDGWYLLGPLIAVAVVSLLGMVFWRLGLRWHGPRAGIGRLPHGDPRAGTGRSPGTGPWAGESTTAAAWSRSGRRWWEQDPYDDQQYLDGLTIFSEPEDYGLLCPAALVDEFATAGTIIELLADAGIRATHAVRHDGQVVVLVFGEQVAEARRLVGDSPAL</sequence>
<protein>
    <submittedName>
        <fullName evidence="3">Uncharacterized protein</fullName>
    </submittedName>
</protein>
<gene>
    <name evidence="3" type="ORF">GCM10012284_36930</name>
</gene>
<evidence type="ECO:0000313" key="4">
    <source>
        <dbReference type="Proteomes" id="UP000656042"/>
    </source>
</evidence>
<dbReference type="RefSeq" id="WP_189080531.1">
    <property type="nucleotide sequence ID" value="NZ_BMMX01000016.1"/>
</dbReference>
<evidence type="ECO:0000256" key="1">
    <source>
        <dbReference type="SAM" id="MobiDB-lite"/>
    </source>
</evidence>
<keyword evidence="2" id="KW-0472">Membrane</keyword>
<evidence type="ECO:0000313" key="3">
    <source>
        <dbReference type="EMBL" id="GGK99133.1"/>
    </source>
</evidence>
<evidence type="ECO:0000256" key="2">
    <source>
        <dbReference type="SAM" id="Phobius"/>
    </source>
</evidence>
<reference evidence="3" key="1">
    <citation type="journal article" date="2014" name="Int. J. Syst. Evol. Microbiol.">
        <title>Complete genome sequence of Corynebacterium casei LMG S-19264T (=DSM 44701T), isolated from a smear-ripened cheese.</title>
        <authorList>
            <consortium name="US DOE Joint Genome Institute (JGI-PGF)"/>
            <person name="Walter F."/>
            <person name="Albersmeier A."/>
            <person name="Kalinowski J."/>
            <person name="Ruckert C."/>
        </authorList>
    </citation>
    <scope>NUCLEOTIDE SEQUENCE</scope>
    <source>
        <strain evidence="3">CGMCC 4.7299</strain>
    </source>
</reference>
<keyword evidence="4" id="KW-1185">Reference proteome</keyword>
<dbReference type="Proteomes" id="UP000656042">
    <property type="component" value="Unassembled WGS sequence"/>
</dbReference>
<dbReference type="AlphaFoldDB" id="A0A8J3C261"/>
<name>A0A8J3C261_9ACTN</name>
<feature type="transmembrane region" description="Helical" evidence="2">
    <location>
        <begin position="6"/>
        <end position="27"/>
    </location>
</feature>
<proteinExistence type="predicted"/>
<organism evidence="3 4">
    <name type="scientific">Mangrovihabitans endophyticus</name>
    <dbReference type="NCBI Taxonomy" id="1751298"/>
    <lineage>
        <taxon>Bacteria</taxon>
        <taxon>Bacillati</taxon>
        <taxon>Actinomycetota</taxon>
        <taxon>Actinomycetes</taxon>
        <taxon>Micromonosporales</taxon>
        <taxon>Micromonosporaceae</taxon>
        <taxon>Mangrovihabitans</taxon>
    </lineage>
</organism>
<keyword evidence="2" id="KW-1133">Transmembrane helix</keyword>
<comment type="caution">
    <text evidence="3">The sequence shown here is derived from an EMBL/GenBank/DDBJ whole genome shotgun (WGS) entry which is preliminary data.</text>
</comment>
<feature type="region of interest" description="Disordered" evidence="1">
    <location>
        <begin position="43"/>
        <end position="65"/>
    </location>
</feature>